<dbReference type="Gene3D" id="1.20.58.830">
    <property type="match status" value="1"/>
</dbReference>
<feature type="region of interest" description="Disordered" evidence="2">
    <location>
        <begin position="1"/>
        <end position="20"/>
    </location>
</feature>
<feature type="transmembrane region" description="Helical" evidence="3">
    <location>
        <begin position="543"/>
        <end position="569"/>
    </location>
</feature>
<evidence type="ECO:0000259" key="6">
    <source>
        <dbReference type="Pfam" id="PF22672"/>
    </source>
</evidence>
<evidence type="ECO:0000313" key="8">
    <source>
        <dbReference type="Proteomes" id="UP000030708"/>
    </source>
</evidence>
<dbReference type="AlphaFoldDB" id="A0A024W9F5"/>
<organism evidence="7 8">
    <name type="scientific">Plasmodium falciparum Tanzania</name>
    <name type="common">2000708</name>
    <dbReference type="NCBI Taxonomy" id="1036725"/>
    <lineage>
        <taxon>Eukaryota</taxon>
        <taxon>Sar</taxon>
        <taxon>Alveolata</taxon>
        <taxon>Apicomplexa</taxon>
        <taxon>Aconoidasida</taxon>
        <taxon>Haemosporida</taxon>
        <taxon>Plasmodiidae</taxon>
        <taxon>Plasmodium</taxon>
        <taxon>Plasmodium (Laverania)</taxon>
    </lineage>
</organism>
<evidence type="ECO:0000259" key="4">
    <source>
        <dbReference type="Pfam" id="PF03011"/>
    </source>
</evidence>
<keyword evidence="3" id="KW-0472">Membrane</keyword>
<dbReference type="Pfam" id="PF18562">
    <property type="entry name" value="CIDR1_gamma"/>
    <property type="match status" value="1"/>
</dbReference>
<dbReference type="Proteomes" id="UP000030708">
    <property type="component" value="Unassembled WGS sequence"/>
</dbReference>
<keyword evidence="3" id="KW-1133">Transmembrane helix</keyword>
<evidence type="ECO:0000256" key="3">
    <source>
        <dbReference type="SAM" id="Phobius"/>
    </source>
</evidence>
<feature type="region of interest" description="Disordered" evidence="2">
    <location>
        <begin position="438"/>
        <end position="475"/>
    </location>
</feature>
<keyword evidence="3" id="KW-0812">Transmembrane</keyword>
<feature type="domain" description="Duffy-binding-like" evidence="4">
    <location>
        <begin position="304"/>
        <end position="444"/>
    </location>
</feature>
<proteinExistence type="predicted"/>
<keyword evidence="1" id="KW-0175">Coiled coil</keyword>
<dbReference type="FunFam" id="1.20.58.830:FF:000001">
    <property type="entry name" value="Erythrocyte membrane protein 1, PfEMP1"/>
    <property type="match status" value="1"/>
</dbReference>
<evidence type="ECO:0000256" key="1">
    <source>
        <dbReference type="SAM" id="Coils"/>
    </source>
</evidence>
<dbReference type="InterPro" id="IPR054595">
    <property type="entry name" value="DBL_C"/>
</dbReference>
<feature type="region of interest" description="Disordered" evidence="2">
    <location>
        <begin position="491"/>
        <end position="539"/>
    </location>
</feature>
<feature type="compositionally biased region" description="Acidic residues" evidence="2">
    <location>
        <begin position="455"/>
        <end position="470"/>
    </location>
</feature>
<reference evidence="7 8" key="2">
    <citation type="submission" date="2013-02" db="EMBL/GenBank/DDBJ databases">
        <title>The Genome Sequence of Plasmodium falciparum Tanzania (2000708).</title>
        <authorList>
            <consortium name="The Broad Institute Genome Sequencing Platform"/>
            <consortium name="The Broad Institute Genome Sequencing Center for Infectious Disease"/>
            <person name="Neafsey D."/>
            <person name="Cheeseman I."/>
            <person name="Volkman S."/>
            <person name="Adams J."/>
            <person name="Walker B."/>
            <person name="Young S.K."/>
            <person name="Zeng Q."/>
            <person name="Gargeya S."/>
            <person name="Fitzgerald M."/>
            <person name="Haas B."/>
            <person name="Abouelleil A."/>
            <person name="Alvarado L."/>
            <person name="Arachchi H.M."/>
            <person name="Berlin A.M."/>
            <person name="Chapman S.B."/>
            <person name="Dewar J."/>
            <person name="Goldberg J."/>
            <person name="Griggs A."/>
            <person name="Gujja S."/>
            <person name="Hansen M."/>
            <person name="Howarth C."/>
            <person name="Imamovic A."/>
            <person name="Larimer J."/>
            <person name="McCowan C."/>
            <person name="Murphy C."/>
            <person name="Neiman D."/>
            <person name="Pearson M."/>
            <person name="Priest M."/>
            <person name="Roberts A."/>
            <person name="Saif S."/>
            <person name="Shea T."/>
            <person name="Sisk P."/>
            <person name="Sykes S."/>
            <person name="Wortman J."/>
            <person name="Nusbaum C."/>
            <person name="Birren B."/>
        </authorList>
    </citation>
    <scope>NUCLEOTIDE SEQUENCE [LARGE SCALE GENOMIC DNA]</scope>
    <source>
        <strain evidence="8">Tanzania (2000708)</strain>
    </source>
</reference>
<dbReference type="Pfam" id="PF22672">
    <property type="entry name" value="DBL_C"/>
    <property type="match status" value="1"/>
</dbReference>
<evidence type="ECO:0000256" key="2">
    <source>
        <dbReference type="SAM" id="MobiDB-lite"/>
    </source>
</evidence>
<dbReference type="Gene3D" id="1.20.58.1930">
    <property type="match status" value="1"/>
</dbReference>
<feature type="coiled-coil region" evidence="1">
    <location>
        <begin position="106"/>
        <end position="137"/>
    </location>
</feature>
<evidence type="ECO:0000259" key="5">
    <source>
        <dbReference type="Pfam" id="PF18562"/>
    </source>
</evidence>
<evidence type="ECO:0008006" key="9">
    <source>
        <dbReference type="Google" id="ProtNLM"/>
    </source>
</evidence>
<feature type="non-terminal residue" evidence="7">
    <location>
        <position position="1"/>
    </location>
</feature>
<accession>A0A024W9F5</accession>
<feature type="compositionally biased region" description="Basic residues" evidence="2">
    <location>
        <begin position="523"/>
        <end position="535"/>
    </location>
</feature>
<dbReference type="Pfam" id="PF03011">
    <property type="entry name" value="PFEMP"/>
    <property type="match status" value="1"/>
</dbReference>
<protein>
    <recommendedName>
        <fullName evidence="9">Duffy-binding-like domain-containing protein</fullName>
    </recommendedName>
</protein>
<sequence>KLKEENSGAKAFTSSPSSDTPLLSDFVKRPTYFRYLEEWGETFCRERRKRLEKIKEECTEEGDGRTKKCSGYGEHCETIRTQDYSTVSDFFCPRCGRHCSSYRKWITRKGKEYEEQQNAYEEQKSNYENEHNGAKRTDDDNGFCTKLKTWPDAAKFLERLKNGPCKTNKENGEDEIDFGDVNGKTFQHTKHCDPCSLIGAKCKNGHCKGDTNVTCNDKKGNDYITAKDIGNGGRSTQKLDMRVSDNSKKDFESDLKEACQYAGIFKGIKKDVWKCGYVCGVDICEQTNVNGGTDGKEYIQIRALLRRWLEYFLHDYNKIKHKISHCTNTVEGSKCIKDCVEQWIQKKRTEWDNIKKRFNDQYKSNGSDDDNVRSFLETFLVQIGAANANNDGKKLIKLSKFDNSCGCSADAHEQNKNGEYKDAIECMLKKLEKQIQECKTQHTGDTQRTCKEESPSVEDDDEPLEEEEEYTVGKEKVGNKAPAFCEIQEKKEEEEEKCEAAPTTPKEPAPTTPKKPAPTTPKKPPKPPKKRRIQPRHALDHPAVIPALMSSTIMWSIGIGFATFTYFFLKKKMKKMKKRKKRKEI</sequence>
<name>A0A024W9F5_PLAFA</name>
<dbReference type="InterPro" id="IPR041480">
    <property type="entry name" value="CIDR1_gamma"/>
</dbReference>
<dbReference type="SUPFAM" id="SSF140924">
    <property type="entry name" value="Duffy binding domain-like"/>
    <property type="match status" value="2"/>
</dbReference>
<gene>
    <name evidence="7" type="ORF">PFTANZ_01796</name>
</gene>
<feature type="compositionally biased region" description="Pro residues" evidence="2">
    <location>
        <begin position="505"/>
        <end position="522"/>
    </location>
</feature>
<dbReference type="EMBL" id="KI926358">
    <property type="protein sequence ID" value="ETW37514.1"/>
    <property type="molecule type" value="Genomic_DNA"/>
</dbReference>
<evidence type="ECO:0000313" key="7">
    <source>
        <dbReference type="EMBL" id="ETW37514.1"/>
    </source>
</evidence>
<reference evidence="7 8" key="1">
    <citation type="submission" date="2013-02" db="EMBL/GenBank/DDBJ databases">
        <title>The Genome Annotation of Plasmodium falciparum Tanzania (2000708).</title>
        <authorList>
            <consortium name="The Broad Institute Genome Sequencing Platform"/>
            <consortium name="The Broad Institute Genome Sequencing Center for Infectious Disease"/>
            <person name="Neafsey D."/>
            <person name="Hoffman S."/>
            <person name="Volkman S."/>
            <person name="Rosenthal P."/>
            <person name="Walker B."/>
            <person name="Young S.K."/>
            <person name="Zeng Q."/>
            <person name="Gargeya S."/>
            <person name="Fitzgerald M."/>
            <person name="Haas B."/>
            <person name="Abouelleil A."/>
            <person name="Allen A.W."/>
            <person name="Alvarado L."/>
            <person name="Arachchi H.M."/>
            <person name="Berlin A.M."/>
            <person name="Chapman S.B."/>
            <person name="Gainer-Dewar J."/>
            <person name="Goldberg J."/>
            <person name="Griggs A."/>
            <person name="Gujja S."/>
            <person name="Hansen M."/>
            <person name="Howarth C."/>
            <person name="Imamovic A."/>
            <person name="Ireland A."/>
            <person name="Larimer J."/>
            <person name="McCowan C."/>
            <person name="Murphy C."/>
            <person name="Pearson M."/>
            <person name="Poon T.W."/>
            <person name="Priest M."/>
            <person name="Roberts A."/>
            <person name="Saif S."/>
            <person name="Shea T."/>
            <person name="Sisk P."/>
            <person name="Sykes S."/>
            <person name="Wortman J."/>
            <person name="Nusbaum C."/>
            <person name="Birren B."/>
        </authorList>
    </citation>
    <scope>NUCLEOTIDE SEQUENCE [LARGE SCALE GENOMIC DNA]</scope>
    <source>
        <strain evidence="8">Tanzania (2000708)</strain>
    </source>
</reference>
<dbReference type="InterPro" id="IPR004258">
    <property type="entry name" value="DBL"/>
</dbReference>
<feature type="domain" description="Duffy-binding-like" evidence="6">
    <location>
        <begin position="38"/>
        <end position="190"/>
    </location>
</feature>
<dbReference type="FunFam" id="1.20.58.1930:FF:000001">
    <property type="entry name" value="Erythrocyte membrane protein 1, PfEMP1"/>
    <property type="match status" value="1"/>
</dbReference>
<feature type="domain" description="Cysteine-rich interdomain region 1 gamma" evidence="5">
    <location>
        <begin position="236"/>
        <end position="288"/>
    </location>
</feature>